<protein>
    <submittedName>
        <fullName evidence="2">Uncharacterized protein</fullName>
    </submittedName>
</protein>
<feature type="region of interest" description="Disordered" evidence="1">
    <location>
        <begin position="60"/>
        <end position="82"/>
    </location>
</feature>
<name>A0AAV4G7U7_9GAST</name>
<dbReference type="AlphaFoldDB" id="A0AAV4G7U7"/>
<dbReference type="EMBL" id="BMAT01001167">
    <property type="protein sequence ID" value="GFR81055.1"/>
    <property type="molecule type" value="Genomic_DNA"/>
</dbReference>
<evidence type="ECO:0000313" key="2">
    <source>
        <dbReference type="EMBL" id="GFR81055.1"/>
    </source>
</evidence>
<evidence type="ECO:0000256" key="1">
    <source>
        <dbReference type="SAM" id="MobiDB-lite"/>
    </source>
</evidence>
<sequence length="82" mass="9351">MSTRDDRQRLAIKLSYLDFLTLAGQSDQSLGQGTNCPERPLRTVLTGSTPDIQTCDGSWQVRHTHTSHPPVTTQQDHQRWYN</sequence>
<comment type="caution">
    <text evidence="2">The sequence shown here is derived from an EMBL/GenBank/DDBJ whole genome shotgun (WGS) entry which is preliminary data.</text>
</comment>
<accession>A0AAV4G7U7</accession>
<keyword evidence="3" id="KW-1185">Reference proteome</keyword>
<evidence type="ECO:0000313" key="3">
    <source>
        <dbReference type="Proteomes" id="UP000762676"/>
    </source>
</evidence>
<gene>
    <name evidence="2" type="ORF">ElyMa_000595100</name>
</gene>
<reference evidence="2 3" key="1">
    <citation type="journal article" date="2021" name="Elife">
        <title>Chloroplast acquisition without the gene transfer in kleptoplastic sea slugs, Plakobranchus ocellatus.</title>
        <authorList>
            <person name="Maeda T."/>
            <person name="Takahashi S."/>
            <person name="Yoshida T."/>
            <person name="Shimamura S."/>
            <person name="Takaki Y."/>
            <person name="Nagai Y."/>
            <person name="Toyoda A."/>
            <person name="Suzuki Y."/>
            <person name="Arimoto A."/>
            <person name="Ishii H."/>
            <person name="Satoh N."/>
            <person name="Nishiyama T."/>
            <person name="Hasebe M."/>
            <person name="Maruyama T."/>
            <person name="Minagawa J."/>
            <person name="Obokata J."/>
            <person name="Shigenobu S."/>
        </authorList>
    </citation>
    <scope>NUCLEOTIDE SEQUENCE [LARGE SCALE GENOMIC DNA]</scope>
</reference>
<dbReference type="Proteomes" id="UP000762676">
    <property type="component" value="Unassembled WGS sequence"/>
</dbReference>
<proteinExistence type="predicted"/>
<organism evidence="2 3">
    <name type="scientific">Elysia marginata</name>
    <dbReference type="NCBI Taxonomy" id="1093978"/>
    <lineage>
        <taxon>Eukaryota</taxon>
        <taxon>Metazoa</taxon>
        <taxon>Spiralia</taxon>
        <taxon>Lophotrochozoa</taxon>
        <taxon>Mollusca</taxon>
        <taxon>Gastropoda</taxon>
        <taxon>Heterobranchia</taxon>
        <taxon>Euthyneura</taxon>
        <taxon>Panpulmonata</taxon>
        <taxon>Sacoglossa</taxon>
        <taxon>Placobranchoidea</taxon>
        <taxon>Plakobranchidae</taxon>
        <taxon>Elysia</taxon>
    </lineage>
</organism>